<feature type="domain" description="Transposase IS4-like" evidence="2">
    <location>
        <begin position="112"/>
        <end position="269"/>
    </location>
</feature>
<dbReference type="EMBL" id="AOME01000068">
    <property type="protein sequence ID" value="EMA51267.1"/>
    <property type="molecule type" value="Genomic_DNA"/>
</dbReference>
<protein>
    <submittedName>
        <fullName evidence="3">Transposase (ISH1)</fullName>
    </submittedName>
</protein>
<dbReference type="GO" id="GO:0004803">
    <property type="term" value="F:transposase activity"/>
    <property type="evidence" value="ECO:0007669"/>
    <property type="project" value="InterPro"/>
</dbReference>
<gene>
    <name evidence="3" type="ORF">C450_12355</name>
</gene>
<dbReference type="OrthoDB" id="110773at2157"/>
<dbReference type="Pfam" id="PF01609">
    <property type="entry name" value="DDE_Tnp_1"/>
    <property type="match status" value="1"/>
</dbReference>
<evidence type="ECO:0000259" key="2">
    <source>
        <dbReference type="Pfam" id="PF01609"/>
    </source>
</evidence>
<accession>M0MZV0</accession>
<feature type="compositionally biased region" description="Basic and acidic residues" evidence="1">
    <location>
        <begin position="1"/>
        <end position="21"/>
    </location>
</feature>
<dbReference type="NCBIfam" id="NF033579">
    <property type="entry name" value="transpos_IS5_2"/>
    <property type="match status" value="1"/>
</dbReference>
<dbReference type="GO" id="GO:0003677">
    <property type="term" value="F:DNA binding"/>
    <property type="evidence" value="ECO:0007669"/>
    <property type="project" value="InterPro"/>
</dbReference>
<reference evidence="3 4" key="1">
    <citation type="journal article" date="2014" name="PLoS Genet.">
        <title>Phylogenetically driven sequencing of extremely halophilic archaea reveals strategies for static and dynamic osmo-response.</title>
        <authorList>
            <person name="Becker E.A."/>
            <person name="Seitzer P.M."/>
            <person name="Tritt A."/>
            <person name="Larsen D."/>
            <person name="Krusor M."/>
            <person name="Yao A.I."/>
            <person name="Wu D."/>
            <person name="Madern D."/>
            <person name="Eisen J.A."/>
            <person name="Darling A.E."/>
            <person name="Facciotti M.T."/>
        </authorList>
    </citation>
    <scope>NUCLEOTIDE SEQUENCE [LARGE SCALE GENOMIC DNA]</scope>
    <source>
        <strain evidence="3 4">DSM 8989</strain>
    </source>
</reference>
<dbReference type="InterPro" id="IPR002559">
    <property type="entry name" value="Transposase_11"/>
</dbReference>
<evidence type="ECO:0000256" key="1">
    <source>
        <dbReference type="SAM" id="MobiDB-lite"/>
    </source>
</evidence>
<dbReference type="InterPro" id="IPR053520">
    <property type="entry name" value="Transposase_Tn903"/>
</dbReference>
<feature type="compositionally biased region" description="Acidic residues" evidence="1">
    <location>
        <begin position="22"/>
        <end position="32"/>
    </location>
</feature>
<dbReference type="Proteomes" id="UP000011625">
    <property type="component" value="Unassembled WGS sequence"/>
</dbReference>
<evidence type="ECO:0000313" key="4">
    <source>
        <dbReference type="Proteomes" id="UP000011625"/>
    </source>
</evidence>
<comment type="caution">
    <text evidence="3">The sequence shown here is derived from an EMBL/GenBank/DDBJ whole genome shotgun (WGS) entry which is preliminary data.</text>
</comment>
<organism evidence="3 4">
    <name type="scientific">Halococcus salifodinae DSM 8989</name>
    <dbReference type="NCBI Taxonomy" id="1227456"/>
    <lineage>
        <taxon>Archaea</taxon>
        <taxon>Methanobacteriati</taxon>
        <taxon>Methanobacteriota</taxon>
        <taxon>Stenosarchaea group</taxon>
        <taxon>Halobacteria</taxon>
        <taxon>Halobacteriales</taxon>
        <taxon>Halococcaceae</taxon>
        <taxon>Halococcus</taxon>
    </lineage>
</organism>
<feature type="region of interest" description="Disordered" evidence="1">
    <location>
        <begin position="1"/>
        <end position="32"/>
    </location>
</feature>
<dbReference type="GO" id="GO:0006313">
    <property type="term" value="P:DNA transposition"/>
    <property type="evidence" value="ECO:0007669"/>
    <property type="project" value="InterPro"/>
</dbReference>
<evidence type="ECO:0000313" key="3">
    <source>
        <dbReference type="EMBL" id="EMA51267.1"/>
    </source>
</evidence>
<keyword evidence="4" id="KW-1185">Reference proteome</keyword>
<dbReference type="PATRIC" id="fig|1227456.3.peg.2499"/>
<proteinExistence type="predicted"/>
<name>M0MZV0_9EURY</name>
<dbReference type="RefSeq" id="WP_005043721.1">
    <property type="nucleotide sequence ID" value="NZ_AOME01000068.1"/>
</dbReference>
<sequence>MGRLRDQAKKYREIGKEHVDDPDAPAVADEDGDGEHAEWVKIGLLLLREEVGKPLRHCEDYLNEMPGILDVFGLEKSPDHTTFHNWDKEFSARELRSLLRRSAEQAGISGTGAIDASGFQRGQASYHYRKRAGYSFRKLKSTLLVDTESLAIMDAHFTTKKAYDGHIGLQVFRRNAEDLQEFLGDKMYSWSDLREGCREESTRPVIKHCEQSPLQKAHNARIDDDLYHQRTMSETVFSLLKNDDGEKLRSRTWHGQFREMIRKCIVHNLSRAAG</sequence>
<dbReference type="AlphaFoldDB" id="M0MZV0"/>
<dbReference type="STRING" id="1227456.C450_12355"/>